<dbReference type="Pfam" id="PF14392">
    <property type="entry name" value="zf-CCHC_4"/>
    <property type="match status" value="1"/>
</dbReference>
<organism evidence="3 4">
    <name type="scientific">Cinchona calisaya</name>
    <dbReference type="NCBI Taxonomy" id="153742"/>
    <lineage>
        <taxon>Eukaryota</taxon>
        <taxon>Viridiplantae</taxon>
        <taxon>Streptophyta</taxon>
        <taxon>Embryophyta</taxon>
        <taxon>Tracheophyta</taxon>
        <taxon>Spermatophyta</taxon>
        <taxon>Magnoliopsida</taxon>
        <taxon>eudicotyledons</taxon>
        <taxon>Gunneridae</taxon>
        <taxon>Pentapetalae</taxon>
        <taxon>asterids</taxon>
        <taxon>lamiids</taxon>
        <taxon>Gentianales</taxon>
        <taxon>Rubiaceae</taxon>
        <taxon>Cinchonoideae</taxon>
        <taxon>Cinchoneae</taxon>
        <taxon>Cinchona</taxon>
    </lineage>
</organism>
<sequence>MGSDVKASVHCSTKEVRRKLGLVFKKVLDVVIPPGGSKEGRHLRILVEVDLTKRLLRGTLVRMDGMLRWVEFRYVRCLDFCYICGIVGHGERNCSKKKEELDKDQIPQYGPWMRAKSTKNSPKKMMNQIRVLIDGPPKEEGRNNGKTAENRETSKALIVEPKEKGSVEGNILEDGQVKIGKEETTEVILMELCSDEKEVMDQLNSTENKEKDNLRVGKKGTTYGQVCNNIPTYLT</sequence>
<protein>
    <recommendedName>
        <fullName evidence="2">CCHC-type domain-containing protein</fullName>
    </recommendedName>
</protein>
<keyword evidence="4" id="KW-1185">Reference proteome</keyword>
<dbReference type="PROSITE" id="PS50158">
    <property type="entry name" value="ZF_CCHC"/>
    <property type="match status" value="1"/>
</dbReference>
<dbReference type="InterPro" id="IPR040256">
    <property type="entry name" value="At4g02000-like"/>
</dbReference>
<accession>A0ABD3AYD7</accession>
<keyword evidence="1" id="KW-0863">Zinc-finger</keyword>
<evidence type="ECO:0000313" key="4">
    <source>
        <dbReference type="Proteomes" id="UP001630127"/>
    </source>
</evidence>
<comment type="caution">
    <text evidence="3">The sequence shown here is derived from an EMBL/GenBank/DDBJ whole genome shotgun (WGS) entry which is preliminary data.</text>
</comment>
<evidence type="ECO:0000256" key="1">
    <source>
        <dbReference type="PROSITE-ProRule" id="PRU00047"/>
    </source>
</evidence>
<reference evidence="3 4" key="1">
    <citation type="submission" date="2024-11" db="EMBL/GenBank/DDBJ databases">
        <title>A near-complete genome assembly of Cinchona calisaya.</title>
        <authorList>
            <person name="Lian D.C."/>
            <person name="Zhao X.W."/>
            <person name="Wei L."/>
        </authorList>
    </citation>
    <scope>NUCLEOTIDE SEQUENCE [LARGE SCALE GENOMIC DNA]</scope>
    <source>
        <tissue evidence="3">Nenye</tissue>
    </source>
</reference>
<dbReference type="PANTHER" id="PTHR31286:SF178">
    <property type="entry name" value="DUF4283 DOMAIN-CONTAINING PROTEIN"/>
    <property type="match status" value="1"/>
</dbReference>
<evidence type="ECO:0000313" key="3">
    <source>
        <dbReference type="EMBL" id="KAL3536249.1"/>
    </source>
</evidence>
<dbReference type="GO" id="GO:0008270">
    <property type="term" value="F:zinc ion binding"/>
    <property type="evidence" value="ECO:0007669"/>
    <property type="project" value="UniProtKB-KW"/>
</dbReference>
<gene>
    <name evidence="3" type="ORF">ACH5RR_004710</name>
</gene>
<dbReference type="AlphaFoldDB" id="A0ABD3AYD7"/>
<feature type="domain" description="CCHC-type" evidence="2">
    <location>
        <begin position="81"/>
        <end position="96"/>
    </location>
</feature>
<keyword evidence="1" id="KW-0862">Zinc</keyword>
<name>A0ABD3AYD7_9GENT</name>
<dbReference type="InterPro" id="IPR025836">
    <property type="entry name" value="Zn_knuckle_CX2CX4HX4C"/>
</dbReference>
<keyword evidence="1" id="KW-0479">Metal-binding</keyword>
<proteinExistence type="predicted"/>
<evidence type="ECO:0000259" key="2">
    <source>
        <dbReference type="PROSITE" id="PS50158"/>
    </source>
</evidence>
<dbReference type="InterPro" id="IPR001878">
    <property type="entry name" value="Znf_CCHC"/>
</dbReference>
<dbReference type="EMBL" id="JBJUIK010000002">
    <property type="protein sequence ID" value="KAL3536249.1"/>
    <property type="molecule type" value="Genomic_DNA"/>
</dbReference>
<dbReference type="Proteomes" id="UP001630127">
    <property type="component" value="Unassembled WGS sequence"/>
</dbReference>
<dbReference type="PANTHER" id="PTHR31286">
    <property type="entry name" value="GLYCINE-RICH CELL WALL STRUCTURAL PROTEIN 1.8-LIKE"/>
    <property type="match status" value="1"/>
</dbReference>